<name>A0A9D4FSG3_DREPO</name>
<keyword evidence="4" id="KW-0677">Repeat</keyword>
<dbReference type="SUPFAM" id="SSF53300">
    <property type="entry name" value="vWA-like"/>
    <property type="match status" value="1"/>
</dbReference>
<evidence type="ECO:0000313" key="9">
    <source>
        <dbReference type="Proteomes" id="UP000828390"/>
    </source>
</evidence>
<dbReference type="SMART" id="SM00209">
    <property type="entry name" value="TSP1"/>
    <property type="match status" value="5"/>
</dbReference>
<dbReference type="Pfam" id="PF00092">
    <property type="entry name" value="VWA"/>
    <property type="match status" value="1"/>
</dbReference>
<dbReference type="OrthoDB" id="6273859at2759"/>
<gene>
    <name evidence="8" type="ORF">DPMN_132440</name>
</gene>
<feature type="chain" id="PRO_5038672390" description="VWFA domain-containing protein" evidence="6">
    <location>
        <begin position="20"/>
        <end position="474"/>
    </location>
</feature>
<dbReference type="InterPro" id="IPR052065">
    <property type="entry name" value="Compl_asym_regulator"/>
</dbReference>
<evidence type="ECO:0000313" key="8">
    <source>
        <dbReference type="EMBL" id="KAH3804158.1"/>
    </source>
</evidence>
<dbReference type="PANTHER" id="PTHR22906:SF43">
    <property type="entry name" value="PROPERDIN"/>
    <property type="match status" value="1"/>
</dbReference>
<keyword evidence="2" id="KW-0964">Secreted</keyword>
<reference evidence="8" key="2">
    <citation type="submission" date="2020-11" db="EMBL/GenBank/DDBJ databases">
        <authorList>
            <person name="McCartney M.A."/>
            <person name="Auch B."/>
            <person name="Kono T."/>
            <person name="Mallez S."/>
            <person name="Becker A."/>
            <person name="Gohl D.M."/>
            <person name="Silverstein K.A.T."/>
            <person name="Koren S."/>
            <person name="Bechman K.B."/>
            <person name="Herman A."/>
            <person name="Abrahante J.E."/>
            <person name="Garbe J."/>
        </authorList>
    </citation>
    <scope>NUCLEOTIDE SEQUENCE</scope>
    <source>
        <strain evidence="8">Duluth1</strain>
        <tissue evidence="8">Whole animal</tissue>
    </source>
</reference>
<dbReference type="PROSITE" id="PS50092">
    <property type="entry name" value="TSP1"/>
    <property type="match status" value="5"/>
</dbReference>
<organism evidence="8 9">
    <name type="scientific">Dreissena polymorpha</name>
    <name type="common">Zebra mussel</name>
    <name type="synonym">Mytilus polymorpha</name>
    <dbReference type="NCBI Taxonomy" id="45954"/>
    <lineage>
        <taxon>Eukaryota</taxon>
        <taxon>Metazoa</taxon>
        <taxon>Spiralia</taxon>
        <taxon>Lophotrochozoa</taxon>
        <taxon>Mollusca</taxon>
        <taxon>Bivalvia</taxon>
        <taxon>Autobranchia</taxon>
        <taxon>Heteroconchia</taxon>
        <taxon>Euheterodonta</taxon>
        <taxon>Imparidentia</taxon>
        <taxon>Neoheterodontei</taxon>
        <taxon>Myida</taxon>
        <taxon>Dreissenoidea</taxon>
        <taxon>Dreissenidae</taxon>
        <taxon>Dreissena</taxon>
    </lineage>
</organism>
<keyword evidence="9" id="KW-1185">Reference proteome</keyword>
<comment type="caution">
    <text evidence="8">The sequence shown here is derived from an EMBL/GenBank/DDBJ whole genome shotgun (WGS) entry which is preliminary data.</text>
</comment>
<evidence type="ECO:0000256" key="6">
    <source>
        <dbReference type="SAM" id="SignalP"/>
    </source>
</evidence>
<dbReference type="Pfam" id="PF00090">
    <property type="entry name" value="TSP_1"/>
    <property type="match status" value="5"/>
</dbReference>
<dbReference type="PROSITE" id="PS50234">
    <property type="entry name" value="VWFA"/>
    <property type="match status" value="1"/>
</dbReference>
<dbReference type="Gene3D" id="3.40.50.410">
    <property type="entry name" value="von Willebrand factor, type A domain"/>
    <property type="match status" value="1"/>
</dbReference>
<dbReference type="InterPro" id="IPR036383">
    <property type="entry name" value="TSP1_rpt_sf"/>
</dbReference>
<dbReference type="InterPro" id="IPR036465">
    <property type="entry name" value="vWFA_dom_sf"/>
</dbReference>
<keyword evidence="5" id="KW-1015">Disulfide bond</keyword>
<dbReference type="SUPFAM" id="SSF82895">
    <property type="entry name" value="TSP-1 type 1 repeat"/>
    <property type="match status" value="5"/>
</dbReference>
<evidence type="ECO:0000256" key="5">
    <source>
        <dbReference type="ARBA" id="ARBA00023157"/>
    </source>
</evidence>
<evidence type="ECO:0000256" key="2">
    <source>
        <dbReference type="ARBA" id="ARBA00022525"/>
    </source>
</evidence>
<dbReference type="InterPro" id="IPR002035">
    <property type="entry name" value="VWF_A"/>
</dbReference>
<accession>A0A9D4FSG3</accession>
<proteinExistence type="predicted"/>
<dbReference type="EMBL" id="JAIWYP010000006">
    <property type="protein sequence ID" value="KAH3804158.1"/>
    <property type="molecule type" value="Genomic_DNA"/>
</dbReference>
<dbReference type="PRINTS" id="PR00453">
    <property type="entry name" value="VWFADOMAIN"/>
</dbReference>
<dbReference type="InterPro" id="IPR000884">
    <property type="entry name" value="TSP1_rpt"/>
</dbReference>
<comment type="subcellular location">
    <subcellularLocation>
        <location evidence="1">Secreted</location>
    </subcellularLocation>
</comment>
<evidence type="ECO:0000256" key="3">
    <source>
        <dbReference type="ARBA" id="ARBA00022729"/>
    </source>
</evidence>
<dbReference type="Proteomes" id="UP000828390">
    <property type="component" value="Unassembled WGS sequence"/>
</dbReference>
<dbReference type="PRINTS" id="PR01705">
    <property type="entry name" value="TSP1REPEAT"/>
</dbReference>
<feature type="signal peptide" evidence="6">
    <location>
        <begin position="1"/>
        <end position="19"/>
    </location>
</feature>
<dbReference type="FunFam" id="2.20.100.10:FF:000007">
    <property type="entry name" value="Thrombospondin 1"/>
    <property type="match status" value="2"/>
</dbReference>
<dbReference type="SMART" id="SM00327">
    <property type="entry name" value="VWA"/>
    <property type="match status" value="1"/>
</dbReference>
<reference evidence="8" key="1">
    <citation type="journal article" date="2019" name="bioRxiv">
        <title>The Genome of the Zebra Mussel, Dreissena polymorpha: A Resource for Invasive Species Research.</title>
        <authorList>
            <person name="McCartney M.A."/>
            <person name="Auch B."/>
            <person name="Kono T."/>
            <person name="Mallez S."/>
            <person name="Zhang Y."/>
            <person name="Obille A."/>
            <person name="Becker A."/>
            <person name="Abrahante J.E."/>
            <person name="Garbe J."/>
            <person name="Badalamenti J.P."/>
            <person name="Herman A."/>
            <person name="Mangelson H."/>
            <person name="Liachko I."/>
            <person name="Sullivan S."/>
            <person name="Sone E.D."/>
            <person name="Koren S."/>
            <person name="Silverstein K.A.T."/>
            <person name="Beckman K.B."/>
            <person name="Gohl D.M."/>
        </authorList>
    </citation>
    <scope>NUCLEOTIDE SEQUENCE</scope>
    <source>
        <strain evidence="8">Duluth1</strain>
        <tissue evidence="8">Whole animal</tissue>
    </source>
</reference>
<evidence type="ECO:0000256" key="1">
    <source>
        <dbReference type="ARBA" id="ARBA00004613"/>
    </source>
</evidence>
<sequence length="474" mass="51832">MLTMLILLTFLIYFSGTLALDKACPLKPMDLIFVLDGSDSEGQENFNKQLAFVANYTHQFEIGQNKTRVSVVTFSSEVKNEFYLDRYYDNSSLTHAIEQTHYLGQSTFTHLALDHVRQQSLSPNHGAERDVSKLVCVLTDGMSIDHSATITAAIQLKKHPNVTVVAIGIGIHVDYNELLAIASDANHTFRVANFDALSSIKAELTKKTCSVIVDGSWSPWSPWSQCDVTCAHGHIHRTRTCTNPSPALGGQNCFGSNQENRVCNLAKCPGVWTPWFNDQCSVTCGNGTLTRVRHCSTGHSEDCVGNSSEIVHCQEMTCKGVWSPWFNDQCSVTCGNGTMTRVRRCSTGHVEDCVGNSSEIVHCQDMPCKVDGSWSSWSPWSHCDVTCAHGHIHRTRTCTNPAPALGGQNCSGVSHETSTCTLAQCPSWSKWFLGDCSVTCGNGTLSRMRMCSSGHDEDCPGSAIDTVPCSKLPC</sequence>
<dbReference type="AlphaFoldDB" id="A0A9D4FSG3"/>
<evidence type="ECO:0000259" key="7">
    <source>
        <dbReference type="PROSITE" id="PS50234"/>
    </source>
</evidence>
<keyword evidence="3 6" id="KW-0732">Signal</keyword>
<dbReference type="PANTHER" id="PTHR22906">
    <property type="entry name" value="PROPERDIN"/>
    <property type="match status" value="1"/>
</dbReference>
<dbReference type="Gene3D" id="2.20.100.10">
    <property type="entry name" value="Thrombospondin type-1 (TSP1) repeat"/>
    <property type="match status" value="5"/>
</dbReference>
<feature type="domain" description="VWFA" evidence="7">
    <location>
        <begin position="30"/>
        <end position="204"/>
    </location>
</feature>
<protein>
    <recommendedName>
        <fullName evidence="7">VWFA domain-containing protein</fullName>
    </recommendedName>
</protein>
<evidence type="ECO:0000256" key="4">
    <source>
        <dbReference type="ARBA" id="ARBA00022737"/>
    </source>
</evidence>